<reference evidence="1 2" key="1">
    <citation type="submission" date="2020-04" db="EMBL/GenBank/DDBJ databases">
        <title>Perkinsus olseni comparative genomics.</title>
        <authorList>
            <person name="Bogema D.R."/>
        </authorList>
    </citation>
    <scope>NUCLEOTIDE SEQUENCE [LARGE SCALE GENOMIC DNA]</scope>
    <source>
        <strain evidence="1">ATCC PRA-205</strain>
    </source>
</reference>
<dbReference type="AlphaFoldDB" id="A0A7J6NB12"/>
<sequence>REKLNCERVPGTPQRRVSLTLKSTAPAALVPTLELPRPKSATMTSISGRSAYRCSLVQGMTTKPDARKTPLLAALYERVHWKDEVEYEAPVVEEHVDSDLLSGPFSVAYASLLRISEDFDLTPTSTVTFTDFVPLFYWFRIGQSMQTALTVIRIAADTNSNASDLQRATNDREAVVDPGYTGELVHLFQQLRERFGGPSGSRTAEWLAKYDRVWRDLQSIFVSDDRRLVRERRTQLLKAVERMDEMGLIRNRHFATKLLLASSSKHDESVKPHDVRKEHTVTFHELWRLLCRSALTFACFQLMELVVERLHERPAGHTTVAMGKIVSEFLLIQHDDDRRRAALMAWQEEEAKFILGLVVAAARSTNDLPSRTRQRRGATPRTTYAAQKDAVDVLRVMAERLRAEKDTMMVDCVEETVEANGTERAKEGNVKLGAFAQVLLNNGLLDPVS</sequence>
<evidence type="ECO:0000313" key="2">
    <source>
        <dbReference type="Proteomes" id="UP000574390"/>
    </source>
</evidence>
<evidence type="ECO:0000313" key="1">
    <source>
        <dbReference type="EMBL" id="KAF4680700.1"/>
    </source>
</evidence>
<gene>
    <name evidence="1" type="ORF">FOZ62_030333</name>
</gene>
<feature type="non-terminal residue" evidence="1">
    <location>
        <position position="1"/>
    </location>
</feature>
<name>A0A7J6NB12_PEROL</name>
<dbReference type="EMBL" id="JABANM010037748">
    <property type="protein sequence ID" value="KAF4680700.1"/>
    <property type="molecule type" value="Genomic_DNA"/>
</dbReference>
<organism evidence="1 2">
    <name type="scientific">Perkinsus olseni</name>
    <name type="common">Perkinsus atlanticus</name>
    <dbReference type="NCBI Taxonomy" id="32597"/>
    <lineage>
        <taxon>Eukaryota</taxon>
        <taxon>Sar</taxon>
        <taxon>Alveolata</taxon>
        <taxon>Perkinsozoa</taxon>
        <taxon>Perkinsea</taxon>
        <taxon>Perkinsida</taxon>
        <taxon>Perkinsidae</taxon>
        <taxon>Perkinsus</taxon>
    </lineage>
</organism>
<protein>
    <submittedName>
        <fullName evidence="1">Uncharacterized protein</fullName>
    </submittedName>
</protein>
<proteinExistence type="predicted"/>
<accession>A0A7J6NB12</accession>
<dbReference type="Proteomes" id="UP000574390">
    <property type="component" value="Unassembled WGS sequence"/>
</dbReference>
<comment type="caution">
    <text evidence="1">The sequence shown here is derived from an EMBL/GenBank/DDBJ whole genome shotgun (WGS) entry which is preliminary data.</text>
</comment>